<name>A0A6B8DLC1_MORMO</name>
<feature type="compositionally biased region" description="Basic and acidic residues" evidence="6">
    <location>
        <begin position="608"/>
        <end position="618"/>
    </location>
</feature>
<evidence type="ECO:0000313" key="9">
    <source>
        <dbReference type="EMBL" id="QFX76228.1"/>
    </source>
</evidence>
<dbReference type="Gene3D" id="1.10.8.80">
    <property type="entry name" value="Magnesium chelatase subunit I, C-Terminal domain"/>
    <property type="match status" value="1"/>
</dbReference>
<sequence>MSLDARNMTQGGQVIKYMINMFLQITNIVAYWAVLAGFTAFFGYLIFATKWIYFKHGVFFYYIKWVVAGFGKINGDGNLANNKTIYSFSWENSAGKIVEFKRTAGQILQDEYFLRCAELLKENAMVAWGVGLAAFLGVLFVVFKYLGSRGAAQRKNEIMGGRYLAKSIKEVNQFLKDNNKKSDLKIGDLHMVKDSEQQNIALHGTVGTGKSTIINSFLEQVRKRNQRAAIYDKGNNFIPLFYRDGKDVILNPLDIRCPNWDLWLECLDRSDFETFALPLVPEGKGDPFWVMSARKLFVATAEKMRSDPERSIRKLLDNLVSISLEDLQEYVKNTDASSLVSGSIEKTAMTIRGVLGAYVNALRYCEHLGDGKGKPFSIREWVHNADQDAWIFISSDGRLHASLKPLISTWLNIAMQSILALNRSRERRIWTMLDELASLHELPILPEYMAESRKFGGVTLIGVQNFAQLEDAFGVQKARSIWDLCNTTVYFRAPSGYISEWVQKELGEIHHLKFQDQYSYGVDAIRDGVNFSKPDTREMIVSYSDIQNLNDLECYVSLLGDVPIVKVSLKYKDYPVIAEGKIEHTSFDYSKIEKEDEKFEDEFIDNVLNKKDKPDGTKNKNTQQANTGSEAEIKPPVQIKDTPVNTGEESHSSVRENEKDNELNKNEPNIIRHKKIELDDDLGLL</sequence>
<keyword evidence="4 7" id="KW-1133">Transmembrane helix</keyword>
<dbReference type="Gene3D" id="3.40.50.300">
    <property type="entry name" value="P-loop containing nucleotide triphosphate hydrolases"/>
    <property type="match status" value="1"/>
</dbReference>
<dbReference type="InterPro" id="IPR014128">
    <property type="entry name" value="T4SS_TraD"/>
</dbReference>
<organism evidence="10">
    <name type="scientific">Morganella morganii</name>
    <name type="common">Proteus morganii</name>
    <dbReference type="NCBI Taxonomy" id="582"/>
    <lineage>
        <taxon>Bacteria</taxon>
        <taxon>Pseudomonadati</taxon>
        <taxon>Pseudomonadota</taxon>
        <taxon>Gammaproteobacteria</taxon>
        <taxon>Enterobacterales</taxon>
        <taxon>Morganellaceae</taxon>
        <taxon>Morganella</taxon>
    </lineage>
</organism>
<evidence type="ECO:0000256" key="2">
    <source>
        <dbReference type="ARBA" id="ARBA00022475"/>
    </source>
</evidence>
<dbReference type="PANTHER" id="PTHR37937:SF1">
    <property type="entry name" value="CONJUGATIVE TRANSFER: DNA TRANSPORT"/>
    <property type="match status" value="1"/>
</dbReference>
<dbReference type="InterPro" id="IPR051539">
    <property type="entry name" value="T4SS-coupling_protein"/>
</dbReference>
<evidence type="ECO:0000256" key="6">
    <source>
        <dbReference type="SAM" id="MobiDB-lite"/>
    </source>
</evidence>
<keyword evidence="10" id="KW-0614">Plasmid</keyword>
<keyword evidence="3 7" id="KW-0812">Transmembrane</keyword>
<comment type="subcellular location">
    <subcellularLocation>
        <location evidence="1">Cell membrane</location>
        <topology evidence="1">Multi-pass membrane protein</topology>
    </subcellularLocation>
</comment>
<geneLocation type="plasmid" evidence="9">
    <name>p516602-KPC</name>
</geneLocation>
<dbReference type="Pfam" id="PF10412">
    <property type="entry name" value="TrwB_AAD_bind"/>
    <property type="match status" value="1"/>
</dbReference>
<evidence type="ECO:0000256" key="7">
    <source>
        <dbReference type="SAM" id="Phobius"/>
    </source>
</evidence>
<dbReference type="RefSeq" id="WP_205448046.1">
    <property type="nucleotide sequence ID" value="NZ_CAXONK010000017.1"/>
</dbReference>
<feature type="transmembrane region" description="Helical" evidence="7">
    <location>
        <begin position="21"/>
        <end position="47"/>
    </location>
</feature>
<dbReference type="PANTHER" id="PTHR37937">
    <property type="entry name" value="CONJUGATIVE TRANSFER: DNA TRANSPORT"/>
    <property type="match status" value="1"/>
</dbReference>
<evidence type="ECO:0000259" key="8">
    <source>
        <dbReference type="Pfam" id="PF10412"/>
    </source>
</evidence>
<feature type="compositionally biased region" description="Polar residues" evidence="6">
    <location>
        <begin position="619"/>
        <end position="629"/>
    </location>
</feature>
<feature type="transmembrane region" description="Helical" evidence="7">
    <location>
        <begin position="125"/>
        <end position="146"/>
    </location>
</feature>
<dbReference type="SUPFAM" id="SSF52540">
    <property type="entry name" value="P-loop containing nucleoside triphosphate hydrolases"/>
    <property type="match status" value="1"/>
</dbReference>
<evidence type="ECO:0000256" key="1">
    <source>
        <dbReference type="ARBA" id="ARBA00004651"/>
    </source>
</evidence>
<keyword evidence="5 7" id="KW-0472">Membrane</keyword>
<dbReference type="GO" id="GO:0005886">
    <property type="term" value="C:plasma membrane"/>
    <property type="evidence" value="ECO:0007669"/>
    <property type="project" value="UniProtKB-SubCell"/>
</dbReference>
<dbReference type="NCBIfam" id="TIGR02759">
    <property type="entry name" value="TraD_Ftype"/>
    <property type="match status" value="1"/>
</dbReference>
<evidence type="ECO:0000256" key="4">
    <source>
        <dbReference type="ARBA" id="ARBA00022989"/>
    </source>
</evidence>
<dbReference type="InterPro" id="IPR027417">
    <property type="entry name" value="P-loop_NTPase"/>
</dbReference>
<protein>
    <submittedName>
        <fullName evidence="10">IncF plasmid conjugative transfer protein TraD</fullName>
    </submittedName>
</protein>
<evidence type="ECO:0000256" key="3">
    <source>
        <dbReference type="ARBA" id="ARBA00022692"/>
    </source>
</evidence>
<dbReference type="EMBL" id="MN310367">
    <property type="protein sequence ID" value="QFX76228.1"/>
    <property type="molecule type" value="Genomic_DNA"/>
</dbReference>
<accession>A0A6B8DLC1</accession>
<feature type="domain" description="Type IV secretion system coupling protein TraD DNA-binding" evidence="8">
    <location>
        <begin position="184"/>
        <end position="570"/>
    </location>
</feature>
<dbReference type="EMBL" id="MN310368">
    <property type="protein sequence ID" value="QGJ79995.1"/>
    <property type="molecule type" value="Genomic_DNA"/>
</dbReference>
<evidence type="ECO:0000256" key="5">
    <source>
        <dbReference type="ARBA" id="ARBA00023136"/>
    </source>
</evidence>
<feature type="region of interest" description="Disordered" evidence="6">
    <location>
        <begin position="607"/>
        <end position="671"/>
    </location>
</feature>
<proteinExistence type="predicted"/>
<reference evidence="10" key="1">
    <citation type="submission" date="2019-08" db="EMBL/GenBank/DDBJ databases">
        <authorList>
            <person name="Zhou D."/>
        </authorList>
    </citation>
    <scope>NUCLEOTIDE SEQUENCE</scope>
    <source>
        <strain evidence="9">170516602</strain>
        <strain evidence="10">1712229813</strain>
        <plasmid evidence="10">p229813-KPC</plasmid>
        <plasmid evidence="9">p516602-KPC</plasmid>
    </source>
</reference>
<evidence type="ECO:0000313" key="10">
    <source>
        <dbReference type="EMBL" id="QGJ79995.1"/>
    </source>
</evidence>
<keyword evidence="2" id="KW-1003">Cell membrane</keyword>
<feature type="compositionally biased region" description="Basic and acidic residues" evidence="6">
    <location>
        <begin position="648"/>
        <end position="665"/>
    </location>
</feature>
<dbReference type="CDD" id="cd01127">
    <property type="entry name" value="TrwB_TraG_TraD_VirD4"/>
    <property type="match status" value="1"/>
</dbReference>
<dbReference type="InterPro" id="IPR019476">
    <property type="entry name" value="T4SS_TraD_DNA-bd"/>
</dbReference>
<dbReference type="AlphaFoldDB" id="A0A6B8DLC1"/>
<geneLocation type="plasmid" evidence="10">
    <name>p229813-KPC</name>
</geneLocation>